<dbReference type="SUPFAM" id="SSF55347">
    <property type="entry name" value="Glyceraldehyde-3-phosphate dehydrogenase-like, C-terminal domain"/>
    <property type="match status" value="1"/>
</dbReference>
<proteinExistence type="inferred from homology"/>
<dbReference type="InterPro" id="IPR020831">
    <property type="entry name" value="GlycerAld/Erythrose_P_DH"/>
</dbReference>
<dbReference type="PROSITE" id="PS00071">
    <property type="entry name" value="GAPDH"/>
    <property type="match status" value="1"/>
</dbReference>
<dbReference type="GO" id="GO:0050661">
    <property type="term" value="F:NADP binding"/>
    <property type="evidence" value="ECO:0007669"/>
    <property type="project" value="InterPro"/>
</dbReference>
<dbReference type="GO" id="GO:0019682">
    <property type="term" value="P:glyceraldehyde-3-phosphate metabolic process"/>
    <property type="evidence" value="ECO:0007669"/>
    <property type="project" value="UniProtKB-ARBA"/>
</dbReference>
<dbReference type="FunFam" id="3.30.360.10:FF:000001">
    <property type="entry name" value="Glyceraldehyde-3-phosphate dehydrogenase"/>
    <property type="match status" value="1"/>
</dbReference>
<dbReference type="Gene3D" id="3.30.360.10">
    <property type="entry name" value="Dihydrodipicolinate Reductase, domain 2"/>
    <property type="match status" value="1"/>
</dbReference>
<evidence type="ECO:0000256" key="10">
    <source>
        <dbReference type="PIRSR" id="PIRSR000149-4"/>
    </source>
</evidence>
<feature type="site" description="Activates thiol group during catalysis" evidence="10">
    <location>
        <position position="177"/>
    </location>
</feature>
<dbReference type="GeneID" id="110234267"/>
<evidence type="ECO:0000256" key="8">
    <source>
        <dbReference type="PIRSR" id="PIRSR000149-1"/>
    </source>
</evidence>
<evidence type="ECO:0000256" key="5">
    <source>
        <dbReference type="ARBA" id="ARBA00023027"/>
    </source>
</evidence>
<accession>A0A913WWP6</accession>
<dbReference type="FunFam" id="3.40.50.720:FF:000266">
    <property type="entry name" value="Glyceraldehyde-3-phosphate dehydrogenase"/>
    <property type="match status" value="1"/>
</dbReference>
<feature type="binding site" evidence="9">
    <location>
        <position position="34"/>
    </location>
    <ligand>
        <name>NAD(+)</name>
        <dbReference type="ChEBI" id="CHEBI:57540"/>
    </ligand>
</feature>
<dbReference type="EnsemblMetazoa" id="XM_021039637.2">
    <property type="protein sequence ID" value="XP_020895296.1"/>
    <property type="gene ID" value="LOC110234267"/>
</dbReference>
<dbReference type="GO" id="GO:0051287">
    <property type="term" value="F:NAD binding"/>
    <property type="evidence" value="ECO:0007669"/>
    <property type="project" value="UniProtKB-UniRule"/>
</dbReference>
<evidence type="ECO:0000313" key="15">
    <source>
        <dbReference type="Proteomes" id="UP000887567"/>
    </source>
</evidence>
<evidence type="ECO:0000259" key="13">
    <source>
        <dbReference type="SMART" id="SM00846"/>
    </source>
</evidence>
<dbReference type="AlphaFoldDB" id="A0A913WWP6"/>
<dbReference type="PRINTS" id="PR00078">
    <property type="entry name" value="G3PDHDRGNASE"/>
</dbReference>
<keyword evidence="6 12" id="KW-0324">Glycolysis</keyword>
<evidence type="ECO:0000256" key="7">
    <source>
        <dbReference type="ARBA" id="ARBA00047698"/>
    </source>
</evidence>
<keyword evidence="9" id="KW-0547">Nucleotide-binding</keyword>
<dbReference type="InterPro" id="IPR020829">
    <property type="entry name" value="GlycerAld_3-P_DH_cat"/>
</dbReference>
<keyword evidence="4 12" id="KW-0560">Oxidoreductase</keyword>
<dbReference type="InterPro" id="IPR036291">
    <property type="entry name" value="NAD(P)-bd_dom_sf"/>
</dbReference>
<dbReference type="EnsemblMetazoa" id="XM_021039636.2">
    <property type="protein sequence ID" value="XP_020895295.1"/>
    <property type="gene ID" value="LOC110234267"/>
</dbReference>
<feature type="domain" description="Glyceraldehyde 3-phosphate dehydrogenase NAD(P) binding" evidence="13">
    <location>
        <begin position="3"/>
        <end position="150"/>
    </location>
</feature>
<sequence>MPAKFAINGYGRIGRLICRTSLDRDDVQIVAINDPFLTPKLAAYLFKYDSTHGTFEGKVEESDDKIFINGIEIAVYAFKDPAKIPWEDHNLDFVVESSGITTYSQVSTHLKRGAKKVVVAAPSDDIPMFVMGVNNHKYDPSMKIVSNASCTTNCLAPLAKVLNENFGIVEGLISSIHAYTGPQKTLDGVSERKSIREGRGAHQNIIPTTTKAAKAIGKVLPELNGKLSGMAFRVPVPDISVLDLTVRFEKSTNMEEIKKAVKKASENEFKGYLGYTEDPVVSTDFIGSKITSTFDGTAGVELNDNFFKLLSWYDNEYGYSNRVVELMAYIYSRDKEQ</sequence>
<dbReference type="NCBIfam" id="TIGR01534">
    <property type="entry name" value="GAPDH-I"/>
    <property type="match status" value="1"/>
</dbReference>
<dbReference type="GO" id="GO:0006006">
    <property type="term" value="P:glucose metabolic process"/>
    <property type="evidence" value="ECO:0007669"/>
    <property type="project" value="InterPro"/>
</dbReference>
<dbReference type="Pfam" id="PF02800">
    <property type="entry name" value="Gp_dh_C"/>
    <property type="match status" value="1"/>
</dbReference>
<name>A0A913WWP6_EXADI</name>
<dbReference type="InterPro" id="IPR020828">
    <property type="entry name" value="GlycerAld_3-P_DH_NAD(P)-bd"/>
</dbReference>
<comment type="catalytic activity">
    <reaction evidence="7 12">
        <text>D-glyceraldehyde 3-phosphate + phosphate + NAD(+) = (2R)-3-phospho-glyceroyl phosphate + NADH + H(+)</text>
        <dbReference type="Rhea" id="RHEA:10300"/>
        <dbReference type="ChEBI" id="CHEBI:15378"/>
        <dbReference type="ChEBI" id="CHEBI:43474"/>
        <dbReference type="ChEBI" id="CHEBI:57540"/>
        <dbReference type="ChEBI" id="CHEBI:57604"/>
        <dbReference type="ChEBI" id="CHEBI:57945"/>
        <dbReference type="ChEBI" id="CHEBI:59776"/>
        <dbReference type="EC" id="1.2.1.12"/>
    </reaction>
</comment>
<dbReference type="InterPro" id="IPR006424">
    <property type="entry name" value="Glyceraldehyde-3-P_DH_1"/>
</dbReference>
<evidence type="ECO:0000256" key="1">
    <source>
        <dbReference type="ARBA" id="ARBA00004869"/>
    </source>
</evidence>
<protein>
    <recommendedName>
        <fullName evidence="12">Glyceraldehyde-3-phosphate dehydrogenase</fullName>
        <ecNumber evidence="12">1.2.1.12</ecNumber>
    </recommendedName>
</protein>
<dbReference type="OrthoDB" id="1152826at2759"/>
<evidence type="ECO:0000256" key="4">
    <source>
        <dbReference type="ARBA" id="ARBA00023002"/>
    </source>
</evidence>
<evidence type="ECO:0000256" key="6">
    <source>
        <dbReference type="ARBA" id="ARBA00023152"/>
    </source>
</evidence>
<dbReference type="Pfam" id="PF00044">
    <property type="entry name" value="Gp_dh_N"/>
    <property type="match status" value="1"/>
</dbReference>
<comment type="subunit">
    <text evidence="3 12">Homotetramer.</text>
</comment>
<dbReference type="PANTHER" id="PTHR10836:SF76">
    <property type="entry name" value="GLYCERALDEHYDE-3-PHOSPHATE DEHYDROGENASE-RELATED"/>
    <property type="match status" value="1"/>
</dbReference>
<dbReference type="CDD" id="cd05214">
    <property type="entry name" value="GAPDH_I_N"/>
    <property type="match status" value="1"/>
</dbReference>
<evidence type="ECO:0000256" key="11">
    <source>
        <dbReference type="RuleBase" id="RU000397"/>
    </source>
</evidence>
<keyword evidence="15" id="KW-1185">Reference proteome</keyword>
<dbReference type="GO" id="GO:0004365">
    <property type="term" value="F:glyceraldehyde-3-phosphate dehydrogenase (NAD+) (phosphorylating) activity"/>
    <property type="evidence" value="ECO:0007669"/>
    <property type="project" value="UniProtKB-UniRule"/>
</dbReference>
<dbReference type="SMART" id="SM00846">
    <property type="entry name" value="Gp_dh_N"/>
    <property type="match status" value="1"/>
</dbReference>
<comment type="pathway">
    <text evidence="1 12">Carbohydrate degradation; glycolysis; pyruvate from D-glyceraldehyde 3-phosphate: step 1/5.</text>
</comment>
<dbReference type="RefSeq" id="XP_020895295.1">
    <property type="nucleotide sequence ID" value="XM_021039636.2"/>
</dbReference>
<dbReference type="PANTHER" id="PTHR10836">
    <property type="entry name" value="GLYCERALDEHYDE 3-PHOSPHATE DEHYDROGENASE"/>
    <property type="match status" value="1"/>
</dbReference>
<evidence type="ECO:0000256" key="9">
    <source>
        <dbReference type="PIRSR" id="PIRSR000149-3"/>
    </source>
</evidence>
<evidence type="ECO:0000256" key="12">
    <source>
        <dbReference type="RuleBase" id="RU361160"/>
    </source>
</evidence>
<dbReference type="KEGG" id="epa:110234267"/>
<reference evidence="14" key="1">
    <citation type="submission" date="2022-11" db="UniProtKB">
        <authorList>
            <consortium name="EnsemblMetazoa"/>
        </authorList>
    </citation>
    <scope>IDENTIFICATION</scope>
</reference>
<evidence type="ECO:0000256" key="3">
    <source>
        <dbReference type="ARBA" id="ARBA00011881"/>
    </source>
</evidence>
<dbReference type="SUPFAM" id="SSF51735">
    <property type="entry name" value="NAD(P)-binding Rossmann-fold domains"/>
    <property type="match status" value="1"/>
</dbReference>
<dbReference type="EC" id="1.2.1.12" evidence="12"/>
<dbReference type="PIRSF" id="PIRSF000149">
    <property type="entry name" value="GAP_DH"/>
    <property type="match status" value="1"/>
</dbReference>
<evidence type="ECO:0000313" key="14">
    <source>
        <dbReference type="EnsemblMetazoa" id="XP_020895295.1"/>
    </source>
</evidence>
<dbReference type="GO" id="GO:0005829">
    <property type="term" value="C:cytosol"/>
    <property type="evidence" value="ECO:0007669"/>
    <property type="project" value="TreeGrafter"/>
</dbReference>
<dbReference type="Gene3D" id="3.40.50.720">
    <property type="entry name" value="NAD(P)-binding Rossmann-like Domain"/>
    <property type="match status" value="1"/>
</dbReference>
<dbReference type="GO" id="GO:0006096">
    <property type="term" value="P:glycolytic process"/>
    <property type="evidence" value="ECO:0007669"/>
    <property type="project" value="UniProtKB-KW"/>
</dbReference>
<dbReference type="InterPro" id="IPR020830">
    <property type="entry name" value="GlycerAld_3-P_DH_AS"/>
</dbReference>
<evidence type="ECO:0000256" key="2">
    <source>
        <dbReference type="ARBA" id="ARBA00007406"/>
    </source>
</evidence>
<comment type="similarity">
    <text evidence="2 11">Belongs to the glyceraldehyde-3-phosphate dehydrogenase family.</text>
</comment>
<organism evidence="14 15">
    <name type="scientific">Exaiptasia diaphana</name>
    <name type="common">Tropical sea anemone</name>
    <name type="synonym">Aiptasia pulchella</name>
    <dbReference type="NCBI Taxonomy" id="2652724"/>
    <lineage>
        <taxon>Eukaryota</taxon>
        <taxon>Metazoa</taxon>
        <taxon>Cnidaria</taxon>
        <taxon>Anthozoa</taxon>
        <taxon>Hexacorallia</taxon>
        <taxon>Actiniaria</taxon>
        <taxon>Aiptasiidae</taxon>
        <taxon>Exaiptasia</taxon>
    </lineage>
</organism>
<feature type="binding site" evidence="9">
    <location>
        <begin position="12"/>
        <end position="13"/>
    </location>
    <ligand>
        <name>NAD(+)</name>
        <dbReference type="ChEBI" id="CHEBI:57540"/>
    </ligand>
</feature>
<dbReference type="Proteomes" id="UP000887567">
    <property type="component" value="Unplaced"/>
</dbReference>
<dbReference type="CDD" id="cd18126">
    <property type="entry name" value="GAPDH_I_C"/>
    <property type="match status" value="1"/>
</dbReference>
<keyword evidence="5 9" id="KW-0520">NAD</keyword>
<feature type="active site" description="Nucleophile" evidence="8">
    <location>
        <position position="150"/>
    </location>
</feature>
<feature type="binding site" evidence="9">
    <location>
        <position position="315"/>
    </location>
    <ligand>
        <name>NAD(+)</name>
        <dbReference type="ChEBI" id="CHEBI:57540"/>
    </ligand>
</feature>
<dbReference type="RefSeq" id="XP_020895296.1">
    <property type="nucleotide sequence ID" value="XM_021039637.2"/>
</dbReference>